<evidence type="ECO:0000313" key="3">
    <source>
        <dbReference type="EMBL" id="CAD5118950.1"/>
    </source>
</evidence>
<proteinExistence type="predicted"/>
<feature type="region of interest" description="Disordered" evidence="1">
    <location>
        <begin position="282"/>
        <end position="319"/>
    </location>
</feature>
<feature type="compositionally biased region" description="Low complexity" evidence="1">
    <location>
        <begin position="304"/>
        <end position="317"/>
    </location>
</feature>
<feature type="signal peptide" evidence="2">
    <location>
        <begin position="1"/>
        <end position="19"/>
    </location>
</feature>
<name>A0A7I8VRQ5_9ANNE</name>
<evidence type="ECO:0000313" key="4">
    <source>
        <dbReference type="Proteomes" id="UP000549394"/>
    </source>
</evidence>
<keyword evidence="4" id="KW-1185">Reference proteome</keyword>
<feature type="compositionally biased region" description="Polar residues" evidence="1">
    <location>
        <begin position="282"/>
        <end position="292"/>
    </location>
</feature>
<feature type="compositionally biased region" description="Polar residues" evidence="1">
    <location>
        <begin position="241"/>
        <end position="251"/>
    </location>
</feature>
<dbReference type="Proteomes" id="UP000549394">
    <property type="component" value="Unassembled WGS sequence"/>
</dbReference>
<protein>
    <submittedName>
        <fullName evidence="3">Uncharacterized protein</fullName>
    </submittedName>
</protein>
<organism evidence="3 4">
    <name type="scientific">Dimorphilus gyrociliatus</name>
    <dbReference type="NCBI Taxonomy" id="2664684"/>
    <lineage>
        <taxon>Eukaryota</taxon>
        <taxon>Metazoa</taxon>
        <taxon>Spiralia</taxon>
        <taxon>Lophotrochozoa</taxon>
        <taxon>Annelida</taxon>
        <taxon>Polychaeta</taxon>
        <taxon>Polychaeta incertae sedis</taxon>
        <taxon>Dinophilidae</taxon>
        <taxon>Dimorphilus</taxon>
    </lineage>
</organism>
<dbReference type="EMBL" id="CAJFCJ010000009">
    <property type="protein sequence ID" value="CAD5118950.1"/>
    <property type="molecule type" value="Genomic_DNA"/>
</dbReference>
<keyword evidence="2" id="KW-0732">Signal</keyword>
<accession>A0A7I8VRQ5</accession>
<dbReference type="AlphaFoldDB" id="A0A7I8VRQ5"/>
<feature type="chain" id="PRO_5029765935" evidence="2">
    <location>
        <begin position="20"/>
        <end position="606"/>
    </location>
</feature>
<reference evidence="3 4" key="1">
    <citation type="submission" date="2020-08" db="EMBL/GenBank/DDBJ databases">
        <authorList>
            <person name="Hejnol A."/>
        </authorList>
    </citation>
    <scope>NUCLEOTIDE SEQUENCE [LARGE SCALE GENOMIC DNA]</scope>
</reference>
<sequence length="606" mass="67546">MALFFAMFLLFGLLQVNWSKLTVTARVESLDVFLFDSVDVRTFFDETRPITLKPSTRRENESVAIDFSTFTKGVVSSHRPRTESGFSTTDELSFNSVTFPLNDNSRPSSKFPDGEMDVSNSVSSERWSVSREIDVQGRSTTNELISEASSFVTSGQTTSMPALNSITELKTAETPIATNRMLISNKDKVTFVSSSHSGNEHTTGNFVDVTHHQTRIKTSDTPTALNTKTIDDKSIEDGLKDTSTSALSTRTHLTEKGDDDMEESTMDNVYATTDLSRIKMSSTLKNSITTTRNGREPNSDGNTNSSPISSHSSLSISSKKDLDNSYSTIYRISRKDSTTISELFHSRSGGLSTIFSAIMGKKGRSINTIENYNREETSTAFKDEKERVYSSNFDVTTETPFIATTNTDKKRISSLATLENNGIPFVSDKSVSSSVTPNEVNVKRSYTVTDSEKINEEKNKRYSTEKGDITTSITSDNVNIKRSSEMITVNDVEKDINSTYINSIFNRDKEAYSTTIFSRLITKIIRNRPLTTKGLTTYLFDKQKQTSYPKTGQKLKTSKHVSKPITGNSPFKLSTHLLEVASKVFTQKPSRLYNRQETPITTQIPV</sequence>
<comment type="caution">
    <text evidence="3">The sequence shown here is derived from an EMBL/GenBank/DDBJ whole genome shotgun (WGS) entry which is preliminary data.</text>
</comment>
<evidence type="ECO:0000256" key="2">
    <source>
        <dbReference type="SAM" id="SignalP"/>
    </source>
</evidence>
<feature type="region of interest" description="Disordered" evidence="1">
    <location>
        <begin position="235"/>
        <end position="265"/>
    </location>
</feature>
<gene>
    <name evidence="3" type="ORF">DGYR_LOCUS7251</name>
</gene>
<evidence type="ECO:0000256" key="1">
    <source>
        <dbReference type="SAM" id="MobiDB-lite"/>
    </source>
</evidence>